<evidence type="ECO:0000313" key="2">
    <source>
        <dbReference type="EMBL" id="CAI9539797.1"/>
    </source>
</evidence>
<name>A0ABN9AWX1_9NEOB</name>
<feature type="non-terminal residue" evidence="2">
    <location>
        <position position="70"/>
    </location>
</feature>
<feature type="region of interest" description="Disordered" evidence="1">
    <location>
        <begin position="1"/>
        <end position="41"/>
    </location>
</feature>
<accession>A0ABN9AWX1</accession>
<protein>
    <submittedName>
        <fullName evidence="2">Uncharacterized protein</fullName>
    </submittedName>
</protein>
<organism evidence="2 3">
    <name type="scientific">Staurois parvus</name>
    <dbReference type="NCBI Taxonomy" id="386267"/>
    <lineage>
        <taxon>Eukaryota</taxon>
        <taxon>Metazoa</taxon>
        <taxon>Chordata</taxon>
        <taxon>Craniata</taxon>
        <taxon>Vertebrata</taxon>
        <taxon>Euteleostomi</taxon>
        <taxon>Amphibia</taxon>
        <taxon>Batrachia</taxon>
        <taxon>Anura</taxon>
        <taxon>Neobatrachia</taxon>
        <taxon>Ranoidea</taxon>
        <taxon>Ranidae</taxon>
        <taxon>Staurois</taxon>
    </lineage>
</organism>
<evidence type="ECO:0000256" key="1">
    <source>
        <dbReference type="SAM" id="MobiDB-lite"/>
    </source>
</evidence>
<keyword evidence="3" id="KW-1185">Reference proteome</keyword>
<proteinExistence type="predicted"/>
<evidence type="ECO:0000313" key="3">
    <source>
        <dbReference type="Proteomes" id="UP001162483"/>
    </source>
</evidence>
<dbReference type="Proteomes" id="UP001162483">
    <property type="component" value="Unassembled WGS sequence"/>
</dbReference>
<gene>
    <name evidence="2" type="ORF">SPARVUS_LOCUS1644603</name>
</gene>
<comment type="caution">
    <text evidence="2">The sequence shown here is derived from an EMBL/GenBank/DDBJ whole genome shotgun (WGS) entry which is preliminary data.</text>
</comment>
<sequence>MRRRYRGPLTDYGPGSSMRSRPYSHPITKWNPTNSVRRPESGTWQRLAMKSAAMGGRTGTHDRLWTWQQQ</sequence>
<dbReference type="EMBL" id="CATNWA010001315">
    <property type="protein sequence ID" value="CAI9539797.1"/>
    <property type="molecule type" value="Genomic_DNA"/>
</dbReference>
<reference evidence="2" key="1">
    <citation type="submission" date="2023-05" db="EMBL/GenBank/DDBJ databases">
        <authorList>
            <person name="Stuckert A."/>
        </authorList>
    </citation>
    <scope>NUCLEOTIDE SEQUENCE</scope>
</reference>